<feature type="signal peptide" evidence="2">
    <location>
        <begin position="1"/>
        <end position="20"/>
    </location>
</feature>
<sequence length="390" mass="44494">MKPFIAFTFLFLNLFLLIECDVESKIISESLPFSHDGDVKALHGNNKGFEQNSTGNYDSKIGLVGGYKEPYMDYDHKDPQRFKRLLKEEATPVAQQRASEESGPVILQQSKEQSFDQRNLHVRQISRGRGFGRPQGPGPVRPPPQRPVRPPPHRPVRPPPQRPRPGRPTQQRPFRPRPRRQGPGPVISQQPLPQEPGPVIPQQLRPNGPEPVMPPPAQDPPLRSRQRGPLLGNSFLPPPPQHQPFPNNGPFFQGQSFGSTQGQEGENLLLRKSRQIDYNSLYELPTPGKNLYPDSQKAVYEDENILRFFDSQNQKDYNPFTPNQAYNKDLVIPVELNLPEKQAYDYFELYGNSAVTARGFCTTYRYSIYSSKFLQSYCNYIDNNVSENDF</sequence>
<keyword evidence="2" id="KW-0732">Signal</keyword>
<name>A0A0N5B7J2_STREA</name>
<dbReference type="WBParaSite" id="SPAL_0000201700.1">
    <property type="protein sequence ID" value="SPAL_0000201700.1"/>
    <property type="gene ID" value="SPAL_0000201700"/>
</dbReference>
<feature type="region of interest" description="Disordered" evidence="1">
    <location>
        <begin position="89"/>
        <end position="235"/>
    </location>
</feature>
<evidence type="ECO:0000256" key="1">
    <source>
        <dbReference type="SAM" id="MobiDB-lite"/>
    </source>
</evidence>
<protein>
    <submittedName>
        <fullName evidence="4">Uncharacterized protein</fullName>
    </submittedName>
</protein>
<feature type="chain" id="PRO_5005893910" evidence="2">
    <location>
        <begin position="21"/>
        <end position="390"/>
    </location>
</feature>
<feature type="compositionally biased region" description="Pro residues" evidence="1">
    <location>
        <begin position="136"/>
        <end position="150"/>
    </location>
</feature>
<dbReference type="Proteomes" id="UP000046392">
    <property type="component" value="Unplaced"/>
</dbReference>
<reference evidence="4" key="1">
    <citation type="submission" date="2017-02" db="UniProtKB">
        <authorList>
            <consortium name="WormBaseParasite"/>
        </authorList>
    </citation>
    <scope>IDENTIFICATION</scope>
</reference>
<evidence type="ECO:0000313" key="3">
    <source>
        <dbReference type="Proteomes" id="UP000046392"/>
    </source>
</evidence>
<feature type="compositionally biased region" description="Pro residues" evidence="1">
    <location>
        <begin position="208"/>
        <end position="219"/>
    </location>
</feature>
<accession>A0A0N5B7J2</accession>
<evidence type="ECO:0000313" key="4">
    <source>
        <dbReference type="WBParaSite" id="SPAL_0000201700.1"/>
    </source>
</evidence>
<proteinExistence type="predicted"/>
<dbReference type="STRING" id="174720.A0A0N5B7J2"/>
<evidence type="ECO:0000256" key="2">
    <source>
        <dbReference type="SAM" id="SignalP"/>
    </source>
</evidence>
<keyword evidence="3" id="KW-1185">Reference proteome</keyword>
<dbReference type="AlphaFoldDB" id="A0A0N5B7J2"/>
<organism evidence="3 4">
    <name type="scientific">Strongyloides papillosus</name>
    <name type="common">Intestinal threadworm</name>
    <dbReference type="NCBI Taxonomy" id="174720"/>
    <lineage>
        <taxon>Eukaryota</taxon>
        <taxon>Metazoa</taxon>
        <taxon>Ecdysozoa</taxon>
        <taxon>Nematoda</taxon>
        <taxon>Chromadorea</taxon>
        <taxon>Rhabditida</taxon>
        <taxon>Tylenchina</taxon>
        <taxon>Panagrolaimomorpha</taxon>
        <taxon>Strongyloidoidea</taxon>
        <taxon>Strongyloididae</taxon>
        <taxon>Strongyloides</taxon>
    </lineage>
</organism>